<dbReference type="GO" id="GO:0005886">
    <property type="term" value="C:plasma membrane"/>
    <property type="evidence" value="ECO:0007669"/>
    <property type="project" value="UniProtKB-SubCell"/>
</dbReference>
<evidence type="ECO:0000256" key="7">
    <source>
        <dbReference type="SAM" id="Phobius"/>
    </source>
</evidence>
<feature type="transmembrane region" description="Helical" evidence="7">
    <location>
        <begin position="400"/>
        <end position="418"/>
    </location>
</feature>
<evidence type="ECO:0000256" key="6">
    <source>
        <dbReference type="ARBA" id="ARBA00023136"/>
    </source>
</evidence>
<organism evidence="9 10">
    <name type="scientific">Amaricoccus solimangrovi</name>
    <dbReference type="NCBI Taxonomy" id="2589815"/>
    <lineage>
        <taxon>Bacteria</taxon>
        <taxon>Pseudomonadati</taxon>
        <taxon>Pseudomonadota</taxon>
        <taxon>Alphaproteobacteria</taxon>
        <taxon>Rhodobacterales</taxon>
        <taxon>Paracoccaceae</taxon>
        <taxon>Amaricoccus</taxon>
    </lineage>
</organism>
<evidence type="ECO:0000256" key="4">
    <source>
        <dbReference type="ARBA" id="ARBA00022692"/>
    </source>
</evidence>
<keyword evidence="3" id="KW-1003">Cell membrane</keyword>
<dbReference type="InterPro" id="IPR010290">
    <property type="entry name" value="TM_effector"/>
</dbReference>
<evidence type="ECO:0000313" key="10">
    <source>
        <dbReference type="Proteomes" id="UP000319255"/>
    </source>
</evidence>
<feature type="transmembrane region" description="Helical" evidence="7">
    <location>
        <begin position="335"/>
        <end position="357"/>
    </location>
</feature>
<dbReference type="GO" id="GO:0022857">
    <property type="term" value="F:transmembrane transporter activity"/>
    <property type="evidence" value="ECO:0007669"/>
    <property type="project" value="InterPro"/>
</dbReference>
<dbReference type="EMBL" id="VFRP01000048">
    <property type="protein sequence ID" value="TPE46506.1"/>
    <property type="molecule type" value="Genomic_DNA"/>
</dbReference>
<dbReference type="InterPro" id="IPR022324">
    <property type="entry name" value="Bacilysin_exporter_BacE_put"/>
</dbReference>
<protein>
    <submittedName>
        <fullName evidence="9">MFS transporter</fullName>
    </submittedName>
</protein>
<keyword evidence="5 7" id="KW-1133">Transmembrane helix</keyword>
<gene>
    <name evidence="9" type="ORF">FJM51_22030</name>
</gene>
<dbReference type="Gene3D" id="1.20.1250.20">
    <property type="entry name" value="MFS general substrate transporter like domains"/>
    <property type="match status" value="1"/>
</dbReference>
<feature type="transmembrane region" description="Helical" evidence="7">
    <location>
        <begin position="104"/>
        <end position="121"/>
    </location>
</feature>
<accession>A0A501WLG7</accession>
<keyword evidence="2" id="KW-0813">Transport</keyword>
<dbReference type="SUPFAM" id="SSF103473">
    <property type="entry name" value="MFS general substrate transporter"/>
    <property type="match status" value="1"/>
</dbReference>
<dbReference type="AlphaFoldDB" id="A0A501WLG7"/>
<dbReference type="CDD" id="cd06173">
    <property type="entry name" value="MFS_MefA_like"/>
    <property type="match status" value="1"/>
</dbReference>
<evidence type="ECO:0000256" key="3">
    <source>
        <dbReference type="ARBA" id="ARBA00022475"/>
    </source>
</evidence>
<dbReference type="Pfam" id="PF05977">
    <property type="entry name" value="MFS_3"/>
    <property type="match status" value="1"/>
</dbReference>
<dbReference type="PANTHER" id="PTHR23513">
    <property type="entry name" value="INTEGRAL MEMBRANE EFFLUX PROTEIN-RELATED"/>
    <property type="match status" value="1"/>
</dbReference>
<feature type="transmembrane region" description="Helical" evidence="7">
    <location>
        <begin position="182"/>
        <end position="210"/>
    </location>
</feature>
<keyword evidence="6 7" id="KW-0472">Membrane</keyword>
<evidence type="ECO:0000313" key="9">
    <source>
        <dbReference type="EMBL" id="TPE46506.1"/>
    </source>
</evidence>
<dbReference type="PANTHER" id="PTHR23513:SF11">
    <property type="entry name" value="STAPHYLOFERRIN A TRANSPORTER"/>
    <property type="match status" value="1"/>
</dbReference>
<reference evidence="9 10" key="1">
    <citation type="submission" date="2019-06" db="EMBL/GenBank/DDBJ databases">
        <title>A novel bacterium of genus Amaricoccus, isolated from marine sediment.</title>
        <authorList>
            <person name="Huang H."/>
            <person name="Mo K."/>
            <person name="Hu Y."/>
        </authorList>
    </citation>
    <scope>NUCLEOTIDE SEQUENCE [LARGE SCALE GENOMIC DNA]</scope>
    <source>
        <strain evidence="9 10">HB172011</strain>
    </source>
</reference>
<evidence type="ECO:0000256" key="5">
    <source>
        <dbReference type="ARBA" id="ARBA00022989"/>
    </source>
</evidence>
<evidence type="ECO:0000259" key="8">
    <source>
        <dbReference type="PROSITE" id="PS50850"/>
    </source>
</evidence>
<dbReference type="InterPro" id="IPR036259">
    <property type="entry name" value="MFS_trans_sf"/>
</dbReference>
<comment type="caution">
    <text evidence="9">The sequence shown here is derived from an EMBL/GenBank/DDBJ whole genome shotgun (WGS) entry which is preliminary data.</text>
</comment>
<dbReference type="InterPro" id="IPR020846">
    <property type="entry name" value="MFS_dom"/>
</dbReference>
<feature type="transmembrane region" description="Helical" evidence="7">
    <location>
        <begin position="246"/>
        <end position="271"/>
    </location>
</feature>
<comment type="subcellular location">
    <subcellularLocation>
        <location evidence="1">Cell membrane</location>
        <topology evidence="1">Multi-pass membrane protein</topology>
    </subcellularLocation>
</comment>
<feature type="domain" description="Major facilitator superfamily (MFS) profile" evidence="8">
    <location>
        <begin position="35"/>
        <end position="419"/>
    </location>
</feature>
<evidence type="ECO:0000256" key="2">
    <source>
        <dbReference type="ARBA" id="ARBA00022448"/>
    </source>
</evidence>
<dbReference type="PRINTS" id="PR01988">
    <property type="entry name" value="EXPORTERBACE"/>
</dbReference>
<dbReference type="OrthoDB" id="9809918at2"/>
<keyword evidence="4 7" id="KW-0812">Transmembrane</keyword>
<name>A0A501WLG7_9RHOB</name>
<keyword evidence="10" id="KW-1185">Reference proteome</keyword>
<feature type="transmembrane region" description="Helical" evidence="7">
    <location>
        <begin position="309"/>
        <end position="329"/>
    </location>
</feature>
<feature type="transmembrane region" description="Helical" evidence="7">
    <location>
        <begin position="369"/>
        <end position="394"/>
    </location>
</feature>
<evidence type="ECO:0000256" key="1">
    <source>
        <dbReference type="ARBA" id="ARBA00004651"/>
    </source>
</evidence>
<proteinExistence type="predicted"/>
<sequence>MRQRVQITDAPPSDEDASRAAGLLSRTFSALGHRNYRLLWVGTLISNTGDWLDQVALNWLVVSTSGSPFELALVNLCRAVPILAFTLIGGAVADRVERRRMMMVTQSIAMLLAFALAAMVLSGHAPLWAVLVIATGRGIVISFNLPARHSLIAELVPAAVLPNAVALNSLTINVTKIVGPALAGLLIASLGTGICFLVNGLSFLVVIWTLHAMRFEETARRVVSPEPLSRSIAEGLAYTWRDTTMLLLVLVALVPTFFGQPYMTLLAVFAYDVFDIGPEGLGLLSSCAAAGAVGGALLLAAAPRWGASALAMLVFLILFGVFLVGFSLAPALWLALPLLFSVGATHIACSASNNTLLQLRAPDHMRGRILSIMLLNRGLVQLGAATWAGLAGLIGVRQAMAGAGLTMLILGGLILAFSRLGKPGPAEMPEPDGDPAN</sequence>
<feature type="transmembrane region" description="Helical" evidence="7">
    <location>
        <begin position="283"/>
        <end position="302"/>
    </location>
</feature>
<dbReference type="Proteomes" id="UP000319255">
    <property type="component" value="Unassembled WGS sequence"/>
</dbReference>
<dbReference type="PROSITE" id="PS50850">
    <property type="entry name" value="MFS"/>
    <property type="match status" value="1"/>
</dbReference>